<reference evidence="2 3" key="1">
    <citation type="journal article" date="2019" name="Sci. Rep.">
        <title>Orb-weaving spider Araneus ventricosus genome elucidates the spidroin gene catalogue.</title>
        <authorList>
            <person name="Kono N."/>
            <person name="Nakamura H."/>
            <person name="Ohtoshi R."/>
            <person name="Moran D.A.P."/>
            <person name="Shinohara A."/>
            <person name="Yoshida Y."/>
            <person name="Fujiwara M."/>
            <person name="Mori M."/>
            <person name="Tomita M."/>
            <person name="Arakawa K."/>
        </authorList>
    </citation>
    <scope>NUCLEOTIDE SEQUENCE [LARGE SCALE GENOMIC DNA]</scope>
</reference>
<evidence type="ECO:0000313" key="3">
    <source>
        <dbReference type="Proteomes" id="UP000499080"/>
    </source>
</evidence>
<dbReference type="PANTHER" id="PTHR46060:SF1">
    <property type="entry name" value="MARINER MOS1 TRANSPOSASE-LIKE PROTEIN"/>
    <property type="match status" value="1"/>
</dbReference>
<dbReference type="Pfam" id="PF17906">
    <property type="entry name" value="HTH_48"/>
    <property type="match status" value="1"/>
</dbReference>
<name>A0A4Y2N6V2_ARAVE</name>
<sequence length="117" mass="13466">MSQQLQVVSKLEMHAVIRFLRAKRCNYTEIYRQLHEVYDENAMSREAIAKWCNMFENGRTDIDEAEREGRPSTATSSEFAARVSENILANRRVTVDEIANKLGISHGSVHKITVKRL</sequence>
<gene>
    <name evidence="2" type="ORF">AVEN_60474_1</name>
</gene>
<protein>
    <recommendedName>
        <fullName evidence="1">Mos1 transposase HTH domain-containing protein</fullName>
    </recommendedName>
</protein>
<dbReference type="OrthoDB" id="6416405at2759"/>
<evidence type="ECO:0000313" key="2">
    <source>
        <dbReference type="EMBL" id="GBN35081.1"/>
    </source>
</evidence>
<dbReference type="PANTHER" id="PTHR46060">
    <property type="entry name" value="MARINER MOS1 TRANSPOSASE-LIKE PROTEIN"/>
    <property type="match status" value="1"/>
</dbReference>
<dbReference type="Proteomes" id="UP000499080">
    <property type="component" value="Unassembled WGS sequence"/>
</dbReference>
<keyword evidence="3" id="KW-1185">Reference proteome</keyword>
<dbReference type="InterPro" id="IPR041426">
    <property type="entry name" value="Mos1_HTH"/>
</dbReference>
<organism evidence="2 3">
    <name type="scientific">Araneus ventricosus</name>
    <name type="common">Orbweaver spider</name>
    <name type="synonym">Epeira ventricosa</name>
    <dbReference type="NCBI Taxonomy" id="182803"/>
    <lineage>
        <taxon>Eukaryota</taxon>
        <taxon>Metazoa</taxon>
        <taxon>Ecdysozoa</taxon>
        <taxon>Arthropoda</taxon>
        <taxon>Chelicerata</taxon>
        <taxon>Arachnida</taxon>
        <taxon>Araneae</taxon>
        <taxon>Araneomorphae</taxon>
        <taxon>Entelegynae</taxon>
        <taxon>Araneoidea</taxon>
        <taxon>Araneidae</taxon>
        <taxon>Araneus</taxon>
    </lineage>
</organism>
<evidence type="ECO:0000259" key="1">
    <source>
        <dbReference type="Pfam" id="PF17906"/>
    </source>
</evidence>
<dbReference type="EMBL" id="BGPR01008635">
    <property type="protein sequence ID" value="GBN35081.1"/>
    <property type="molecule type" value="Genomic_DNA"/>
</dbReference>
<comment type="caution">
    <text evidence="2">The sequence shown here is derived from an EMBL/GenBank/DDBJ whole genome shotgun (WGS) entry which is preliminary data.</text>
</comment>
<feature type="domain" description="Mos1 transposase HTH" evidence="1">
    <location>
        <begin position="13"/>
        <end position="58"/>
    </location>
</feature>
<dbReference type="AlphaFoldDB" id="A0A4Y2N6V2"/>
<accession>A0A4Y2N6V2</accession>
<proteinExistence type="predicted"/>
<dbReference type="InterPro" id="IPR052709">
    <property type="entry name" value="Transposase-MT_Hybrid"/>
</dbReference>